<evidence type="ECO:0008006" key="3">
    <source>
        <dbReference type="Google" id="ProtNLM"/>
    </source>
</evidence>
<sequence length="123" mass="14593">MKLEKINLLCKYTMRVEDDKFIIKGEGLFSKSDAEEYLELFKKTIKSMDISNLILVIDNREFRMSFPDTKLFYEKVCNAYISCDFKDKYIVMPENDIANIQIKKNANKVFDYMKVISDINFIK</sequence>
<accession>A0ABU1EJR4</accession>
<proteinExistence type="predicted"/>
<dbReference type="Proteomes" id="UP001256646">
    <property type="component" value="Unassembled WGS sequence"/>
</dbReference>
<reference evidence="1 2" key="1">
    <citation type="submission" date="2023-09" db="EMBL/GenBank/DDBJ databases">
        <authorList>
            <person name="Zhai L."/>
        </authorList>
    </citation>
    <scope>NUCLEOTIDE SEQUENCE [LARGE SCALE GENOMIC DNA]</scope>
    <source>
        <strain evidence="1 2">5 N-1</strain>
    </source>
</reference>
<evidence type="ECO:0000313" key="1">
    <source>
        <dbReference type="EMBL" id="MDR5588478.1"/>
    </source>
</evidence>
<gene>
    <name evidence="1" type="ORF">RGC78_13460</name>
</gene>
<protein>
    <recommendedName>
        <fullName evidence="3">DUF4325 domain-containing protein</fullName>
    </recommendedName>
</protein>
<name>A0ABU1EJR4_9CLOT</name>
<organism evidence="1 2">
    <name type="scientific">Clostridium aquiflavi</name>
    <dbReference type="NCBI Taxonomy" id="3073603"/>
    <lineage>
        <taxon>Bacteria</taxon>
        <taxon>Bacillati</taxon>
        <taxon>Bacillota</taxon>
        <taxon>Clostridia</taxon>
        <taxon>Eubacteriales</taxon>
        <taxon>Clostridiaceae</taxon>
        <taxon>Clostridium</taxon>
    </lineage>
</organism>
<dbReference type="RefSeq" id="WP_252211703.1">
    <property type="nucleotide sequence ID" value="NZ_JAVJAN010000040.1"/>
</dbReference>
<comment type="caution">
    <text evidence="1">The sequence shown here is derived from an EMBL/GenBank/DDBJ whole genome shotgun (WGS) entry which is preliminary data.</text>
</comment>
<dbReference type="EMBL" id="JAVJAN010000040">
    <property type="protein sequence ID" value="MDR5588478.1"/>
    <property type="molecule type" value="Genomic_DNA"/>
</dbReference>
<evidence type="ECO:0000313" key="2">
    <source>
        <dbReference type="Proteomes" id="UP001256646"/>
    </source>
</evidence>
<keyword evidence="2" id="KW-1185">Reference proteome</keyword>